<comment type="caution">
    <text evidence="2">The sequence shown here is derived from an EMBL/GenBank/DDBJ whole genome shotgun (WGS) entry which is preliminary data.</text>
</comment>
<evidence type="ECO:0000313" key="3">
    <source>
        <dbReference type="Proteomes" id="UP000605099"/>
    </source>
</evidence>
<name>A0ABQ2JIQ6_9SPHN</name>
<reference evidence="3" key="1">
    <citation type="journal article" date="2019" name="Int. J. Syst. Evol. Microbiol.">
        <title>The Global Catalogue of Microorganisms (GCM) 10K type strain sequencing project: providing services to taxonomists for standard genome sequencing and annotation.</title>
        <authorList>
            <consortium name="The Broad Institute Genomics Platform"/>
            <consortium name="The Broad Institute Genome Sequencing Center for Infectious Disease"/>
            <person name="Wu L."/>
            <person name="Ma J."/>
        </authorList>
    </citation>
    <scope>NUCLEOTIDE SEQUENCE [LARGE SCALE GENOMIC DNA]</scope>
    <source>
        <strain evidence="3">CGMCC 1.6784</strain>
    </source>
</reference>
<proteinExistence type="predicted"/>
<organism evidence="2 3">
    <name type="scientific">Novosphingobium indicum</name>
    <dbReference type="NCBI Taxonomy" id="462949"/>
    <lineage>
        <taxon>Bacteria</taxon>
        <taxon>Pseudomonadati</taxon>
        <taxon>Pseudomonadota</taxon>
        <taxon>Alphaproteobacteria</taxon>
        <taxon>Sphingomonadales</taxon>
        <taxon>Sphingomonadaceae</taxon>
        <taxon>Novosphingobium</taxon>
    </lineage>
</organism>
<dbReference type="Pfam" id="PF11154">
    <property type="entry name" value="DUF2934"/>
    <property type="match status" value="1"/>
</dbReference>
<gene>
    <name evidence="2" type="ORF">GCM10011349_13300</name>
</gene>
<dbReference type="InterPro" id="IPR021327">
    <property type="entry name" value="DUF2934"/>
</dbReference>
<sequence>MPEASVSCNAEAQRKQIEERAYALWESEGGAHGRDFDHWCQAEAEVMAGVDSGAGSDPSNPAARSTRSKKK</sequence>
<dbReference type="RefSeq" id="WP_188818877.1">
    <property type="nucleotide sequence ID" value="NZ_BMLK01000005.1"/>
</dbReference>
<evidence type="ECO:0008006" key="4">
    <source>
        <dbReference type="Google" id="ProtNLM"/>
    </source>
</evidence>
<dbReference type="Proteomes" id="UP000605099">
    <property type="component" value="Unassembled WGS sequence"/>
</dbReference>
<evidence type="ECO:0000256" key="1">
    <source>
        <dbReference type="SAM" id="MobiDB-lite"/>
    </source>
</evidence>
<evidence type="ECO:0000313" key="2">
    <source>
        <dbReference type="EMBL" id="GGN46287.1"/>
    </source>
</evidence>
<dbReference type="EMBL" id="BMLK01000005">
    <property type="protein sequence ID" value="GGN46287.1"/>
    <property type="molecule type" value="Genomic_DNA"/>
</dbReference>
<feature type="region of interest" description="Disordered" evidence="1">
    <location>
        <begin position="47"/>
        <end position="71"/>
    </location>
</feature>
<keyword evidence="3" id="KW-1185">Reference proteome</keyword>
<accession>A0ABQ2JIQ6</accession>
<protein>
    <recommendedName>
        <fullName evidence="4">DUF2934 domain-containing protein</fullName>
    </recommendedName>
</protein>